<sequence length="218" mass="24141">MNVIGIDLSGPSNHKDTVVTAFEAADNHLKLKKILRNASDHDIFSLVGELSPRGKVYIGIDAPLSYQDGGGDRPADKYLRAFSKALGMKSGSIMPPTLTRMVYLTMRGIHIAHSLQSCFGDQVAISEVHPGVALASRLDTDLRWHAMQYKKELDSRLYVLKWLAEKDVDLSSEIDAATSHELDACLAGLAAWHWASDNHSPKWSYPAYPPDHTFPFHC</sequence>
<evidence type="ECO:0000313" key="1">
    <source>
        <dbReference type="EMBL" id="MBH0230435.1"/>
    </source>
</evidence>
<dbReference type="RefSeq" id="WP_197317069.1">
    <property type="nucleotide sequence ID" value="NZ_JADZSC010000002.1"/>
</dbReference>
<gene>
    <name evidence="1" type="ORF">H0267_09450</name>
</gene>
<dbReference type="AlphaFoldDB" id="A0A931HV99"/>
<comment type="caution">
    <text evidence="1">The sequence shown here is derived from an EMBL/GenBank/DDBJ whole genome shotgun (WGS) entry which is preliminary data.</text>
</comment>
<accession>A0A931HV99</accession>
<dbReference type="Pfam" id="PF04250">
    <property type="entry name" value="DUF429"/>
    <property type="match status" value="1"/>
</dbReference>
<evidence type="ECO:0000313" key="2">
    <source>
        <dbReference type="Proteomes" id="UP000614490"/>
    </source>
</evidence>
<dbReference type="InterPro" id="IPR007362">
    <property type="entry name" value="DUF429"/>
</dbReference>
<protein>
    <submittedName>
        <fullName evidence="1">DUF429 domain-containing protein</fullName>
    </submittedName>
</protein>
<keyword evidence="2" id="KW-1185">Reference proteome</keyword>
<reference evidence="1 2" key="1">
    <citation type="journal article" date="2005" name="Int. J. Syst. Evol. Microbiol.">
        <title>Halobacillus yeomjeoni sp. nov., isolated from a marine solar saltern in Korea.</title>
        <authorList>
            <person name="Yoon J.H."/>
            <person name="Kang S.J."/>
            <person name="Lee C.H."/>
            <person name="Oh H.W."/>
            <person name="Oh T.K."/>
        </authorList>
    </citation>
    <scope>NUCLEOTIDE SEQUENCE [LARGE SCALE GENOMIC DNA]</scope>
    <source>
        <strain evidence="1 2">KCTC 3957</strain>
    </source>
</reference>
<organism evidence="1 2">
    <name type="scientific">Halobacillus yeomjeoni</name>
    <dbReference type="NCBI Taxonomy" id="311194"/>
    <lineage>
        <taxon>Bacteria</taxon>
        <taxon>Bacillati</taxon>
        <taxon>Bacillota</taxon>
        <taxon>Bacilli</taxon>
        <taxon>Bacillales</taxon>
        <taxon>Bacillaceae</taxon>
        <taxon>Halobacillus</taxon>
    </lineage>
</organism>
<name>A0A931HV99_9BACI</name>
<dbReference type="EMBL" id="JADZSC010000002">
    <property type="protein sequence ID" value="MBH0230435.1"/>
    <property type="molecule type" value="Genomic_DNA"/>
</dbReference>
<proteinExistence type="predicted"/>
<dbReference type="Proteomes" id="UP000614490">
    <property type="component" value="Unassembled WGS sequence"/>
</dbReference>